<dbReference type="Proteomes" id="UP000642673">
    <property type="component" value="Unassembled WGS sequence"/>
</dbReference>
<gene>
    <name evidence="1" type="ORF">GCM10010347_60940</name>
</gene>
<accession>A0ABQ3F550</accession>
<name>A0ABQ3F550_9ACTN</name>
<dbReference type="EMBL" id="BMVP01000020">
    <property type="protein sequence ID" value="GHB81869.1"/>
    <property type="molecule type" value="Genomic_DNA"/>
</dbReference>
<proteinExistence type="predicted"/>
<evidence type="ECO:0000313" key="2">
    <source>
        <dbReference type="Proteomes" id="UP000642673"/>
    </source>
</evidence>
<sequence>MLVYPSGVDVSSSALRFLAALAPTLAEAVRAAATRAYLISDGTLLAIDCRGGSSYHSSGVIRQVP</sequence>
<reference evidence="2" key="1">
    <citation type="journal article" date="2019" name="Int. J. Syst. Evol. Microbiol.">
        <title>The Global Catalogue of Microorganisms (GCM) 10K type strain sequencing project: providing services to taxonomists for standard genome sequencing and annotation.</title>
        <authorList>
            <consortium name="The Broad Institute Genomics Platform"/>
            <consortium name="The Broad Institute Genome Sequencing Center for Infectious Disease"/>
            <person name="Wu L."/>
            <person name="Ma J."/>
        </authorList>
    </citation>
    <scope>NUCLEOTIDE SEQUENCE [LARGE SCALE GENOMIC DNA]</scope>
    <source>
        <strain evidence="2">JCM 4738</strain>
    </source>
</reference>
<evidence type="ECO:0000313" key="1">
    <source>
        <dbReference type="EMBL" id="GHB81869.1"/>
    </source>
</evidence>
<organism evidence="1 2">
    <name type="scientific">Streptomyces cirratus</name>
    <dbReference type="NCBI Taxonomy" id="68187"/>
    <lineage>
        <taxon>Bacteria</taxon>
        <taxon>Bacillati</taxon>
        <taxon>Actinomycetota</taxon>
        <taxon>Actinomycetes</taxon>
        <taxon>Kitasatosporales</taxon>
        <taxon>Streptomycetaceae</taxon>
        <taxon>Streptomyces</taxon>
    </lineage>
</organism>
<protein>
    <submittedName>
        <fullName evidence="1">Uncharacterized protein</fullName>
    </submittedName>
</protein>
<keyword evidence="2" id="KW-1185">Reference proteome</keyword>
<comment type="caution">
    <text evidence="1">The sequence shown here is derived from an EMBL/GenBank/DDBJ whole genome shotgun (WGS) entry which is preliminary data.</text>
</comment>